<feature type="compositionally biased region" description="Low complexity" evidence="1">
    <location>
        <begin position="118"/>
        <end position="141"/>
    </location>
</feature>
<dbReference type="RefSeq" id="XP_013350010.1">
    <property type="nucleotide sequence ID" value="XM_013494556.1"/>
</dbReference>
<reference evidence="2" key="1">
    <citation type="submission" date="2013-10" db="EMBL/GenBank/DDBJ databases">
        <title>Genomic analysis of the causative agents of coccidiosis in chickens.</title>
        <authorList>
            <person name="Reid A.J."/>
            <person name="Blake D."/>
            <person name="Billington K."/>
            <person name="Browne H."/>
            <person name="Dunn M."/>
            <person name="Hung S."/>
            <person name="Kawahara F."/>
            <person name="Miranda-Saavedra D."/>
            <person name="Mourier T."/>
            <person name="Nagra H."/>
            <person name="Otto T.D."/>
            <person name="Rawlings N."/>
            <person name="Sanchez A."/>
            <person name="Sanders M."/>
            <person name="Subramaniam C."/>
            <person name="Tay Y."/>
            <person name="Dear P."/>
            <person name="Doerig C."/>
            <person name="Gruber A."/>
            <person name="Parkinson J."/>
            <person name="Shirley M."/>
            <person name="Wan K.L."/>
            <person name="Berriman M."/>
            <person name="Tomley F."/>
            <person name="Pain A."/>
        </authorList>
    </citation>
    <scope>NUCLEOTIDE SEQUENCE [LARGE SCALE GENOMIC DNA]</scope>
    <source>
        <strain evidence="2">Houghton</strain>
    </source>
</reference>
<evidence type="ECO:0000256" key="1">
    <source>
        <dbReference type="SAM" id="MobiDB-lite"/>
    </source>
</evidence>
<evidence type="ECO:0000313" key="3">
    <source>
        <dbReference type="Proteomes" id="UP000030744"/>
    </source>
</evidence>
<sequence length="141" mass="14569">MPAGAAAAGAAADAAEARESRDKHQLQYLPQPSYAVCERPMTLLGATSTSSNSSSNAAADRKDNKGNDVPAQIPADNHRKTKTNNHRPVYTKQSSSNSSGKGCRSNGRTPEKTQHIVSVSSSSSKDSSGSSSRNGSSSSSS</sequence>
<dbReference type="Proteomes" id="UP000030744">
    <property type="component" value="Unassembled WGS sequence"/>
</dbReference>
<reference evidence="2" key="2">
    <citation type="submission" date="2013-10" db="EMBL/GenBank/DDBJ databases">
        <authorList>
            <person name="Aslett M."/>
        </authorList>
    </citation>
    <scope>NUCLEOTIDE SEQUENCE [LARGE SCALE GENOMIC DNA]</scope>
    <source>
        <strain evidence="2">Houghton</strain>
    </source>
</reference>
<name>U6JTQ1_9EIME</name>
<accession>U6JTQ1</accession>
<dbReference type="EMBL" id="HG679585">
    <property type="protein sequence ID" value="CDJ27432.1"/>
    <property type="molecule type" value="Genomic_DNA"/>
</dbReference>
<gene>
    <name evidence="2" type="ORF">EMH_0009690</name>
</gene>
<organism evidence="2 3">
    <name type="scientific">Eimeria mitis</name>
    <dbReference type="NCBI Taxonomy" id="44415"/>
    <lineage>
        <taxon>Eukaryota</taxon>
        <taxon>Sar</taxon>
        <taxon>Alveolata</taxon>
        <taxon>Apicomplexa</taxon>
        <taxon>Conoidasida</taxon>
        <taxon>Coccidia</taxon>
        <taxon>Eucoccidiorida</taxon>
        <taxon>Eimeriorina</taxon>
        <taxon>Eimeriidae</taxon>
        <taxon>Eimeria</taxon>
    </lineage>
</organism>
<feature type="compositionally biased region" description="Low complexity" evidence="1">
    <location>
        <begin position="94"/>
        <end position="108"/>
    </location>
</feature>
<keyword evidence="3" id="KW-1185">Reference proteome</keyword>
<dbReference type="VEuPathDB" id="ToxoDB:EMH_0009690"/>
<feature type="compositionally biased region" description="Basic and acidic residues" evidence="1">
    <location>
        <begin position="15"/>
        <end position="25"/>
    </location>
</feature>
<proteinExistence type="predicted"/>
<feature type="region of interest" description="Disordered" evidence="1">
    <location>
        <begin position="1"/>
        <end position="31"/>
    </location>
</feature>
<evidence type="ECO:0000313" key="2">
    <source>
        <dbReference type="EMBL" id="CDJ27432.1"/>
    </source>
</evidence>
<dbReference type="AlphaFoldDB" id="U6JTQ1"/>
<feature type="compositionally biased region" description="Low complexity" evidence="1">
    <location>
        <begin position="46"/>
        <end position="58"/>
    </location>
</feature>
<feature type="compositionally biased region" description="Low complexity" evidence="1">
    <location>
        <begin position="1"/>
        <end position="14"/>
    </location>
</feature>
<dbReference type="GeneID" id="25375950"/>
<feature type="region of interest" description="Disordered" evidence="1">
    <location>
        <begin position="45"/>
        <end position="141"/>
    </location>
</feature>
<protein>
    <submittedName>
        <fullName evidence="2">Uncharacterized protein</fullName>
    </submittedName>
</protein>